<dbReference type="EMBL" id="JABWGN010000022">
    <property type="protein sequence ID" value="NUW37702.1"/>
    <property type="molecule type" value="Genomic_DNA"/>
</dbReference>
<protein>
    <submittedName>
        <fullName evidence="1">RloB domain-containing protein</fullName>
    </submittedName>
</protein>
<dbReference type="InterPro" id="IPR025591">
    <property type="entry name" value="RloB"/>
</dbReference>
<sequence length="201" mass="22536">MSGRSRGGSDLRRRRNTRREKPRILIVTEGENTEPQYFNGLARELRASGVEVFRLQVEGIGRDPGRVVRRAAAARADAQPDDEYDHVWCVVDVDEHETLAAALRTAERLGIQVAVSNPCFEIWILWHFIEHRAHIDKKALGEKLKRLGMTGKNLPNHFPFAAYSAAVTRAEPHGGTGEYEVAGNPSSSVCRLVKILTRRSQ</sequence>
<name>A0A7Y6IG81_9ACTN</name>
<evidence type="ECO:0000313" key="1">
    <source>
        <dbReference type="EMBL" id="NUW37702.1"/>
    </source>
</evidence>
<gene>
    <name evidence="1" type="ORF">HTZ77_40800</name>
</gene>
<accession>A0A7Y6IG81</accession>
<evidence type="ECO:0000313" key="2">
    <source>
        <dbReference type="Proteomes" id="UP000586042"/>
    </source>
</evidence>
<dbReference type="Pfam" id="PF13707">
    <property type="entry name" value="RloB"/>
    <property type="match status" value="1"/>
</dbReference>
<dbReference type="AlphaFoldDB" id="A0A7Y6IG81"/>
<comment type="caution">
    <text evidence="1">The sequence shown here is derived from an EMBL/GenBank/DDBJ whole genome shotgun (WGS) entry which is preliminary data.</text>
</comment>
<reference evidence="1 2" key="1">
    <citation type="submission" date="2020-06" db="EMBL/GenBank/DDBJ databases">
        <title>Nonomuraea sp. SMC257, a novel actinomycete isolated from soil.</title>
        <authorList>
            <person name="Chanama M."/>
        </authorList>
    </citation>
    <scope>NUCLEOTIDE SEQUENCE [LARGE SCALE GENOMIC DNA]</scope>
    <source>
        <strain evidence="1 2">SMC257</strain>
    </source>
</reference>
<keyword evidence="2" id="KW-1185">Reference proteome</keyword>
<organism evidence="1 2">
    <name type="scientific">Nonomuraea montanisoli</name>
    <dbReference type="NCBI Taxonomy" id="2741721"/>
    <lineage>
        <taxon>Bacteria</taxon>
        <taxon>Bacillati</taxon>
        <taxon>Actinomycetota</taxon>
        <taxon>Actinomycetes</taxon>
        <taxon>Streptosporangiales</taxon>
        <taxon>Streptosporangiaceae</taxon>
        <taxon>Nonomuraea</taxon>
    </lineage>
</organism>
<dbReference type="Proteomes" id="UP000586042">
    <property type="component" value="Unassembled WGS sequence"/>
</dbReference>
<proteinExistence type="predicted"/>
<dbReference type="RefSeq" id="WP_175595145.1">
    <property type="nucleotide sequence ID" value="NZ_JABWGN010000022.1"/>
</dbReference>